<dbReference type="GO" id="GO:0043190">
    <property type="term" value="C:ATP-binding cassette (ABC) transporter complex"/>
    <property type="evidence" value="ECO:0007669"/>
    <property type="project" value="InterPro"/>
</dbReference>
<protein>
    <submittedName>
        <fullName evidence="2">Phospholipid/cholesterol/gamma-HCH transport system permease protein</fullName>
    </submittedName>
</protein>
<keyword evidence="1" id="KW-1133">Transmembrane helix</keyword>
<reference evidence="2 3" key="1">
    <citation type="submission" date="2017-01" db="EMBL/GenBank/DDBJ databases">
        <authorList>
            <person name="Mah S.A."/>
            <person name="Swanson W.J."/>
            <person name="Moy G.W."/>
            <person name="Vacquier V.D."/>
        </authorList>
    </citation>
    <scope>NUCLEOTIDE SEQUENCE [LARGE SCALE GENOMIC DNA]</scope>
    <source>
        <strain evidence="2 3">DSM 11589</strain>
    </source>
</reference>
<keyword evidence="3" id="KW-1185">Reference proteome</keyword>
<feature type="transmembrane region" description="Helical" evidence="1">
    <location>
        <begin position="212"/>
        <end position="232"/>
    </location>
</feature>
<feature type="transmembrane region" description="Helical" evidence="1">
    <location>
        <begin position="65"/>
        <end position="90"/>
    </location>
</feature>
<name>A0A1N7JDL1_9PROT</name>
<dbReference type="AlphaFoldDB" id="A0A1N7JDL1"/>
<gene>
    <name evidence="2" type="ORF">SAMN05421779_102136</name>
</gene>
<keyword evidence="1" id="KW-0472">Membrane</keyword>
<dbReference type="RefSeq" id="WP_076399048.1">
    <property type="nucleotide sequence ID" value="NZ_FTOA01000002.1"/>
</dbReference>
<dbReference type="Pfam" id="PF02405">
    <property type="entry name" value="MlaE"/>
    <property type="match status" value="1"/>
</dbReference>
<proteinExistence type="predicted"/>
<feature type="transmembrane region" description="Helical" evidence="1">
    <location>
        <begin position="153"/>
        <end position="172"/>
    </location>
</feature>
<accession>A0A1N7JDL1</accession>
<dbReference type="InterPro" id="IPR030802">
    <property type="entry name" value="Permease_MalE"/>
</dbReference>
<dbReference type="OrthoDB" id="9806241at2"/>
<dbReference type="STRING" id="80876.SAMN05421779_102136"/>
<feature type="transmembrane region" description="Helical" evidence="1">
    <location>
        <begin position="21"/>
        <end position="45"/>
    </location>
</feature>
<evidence type="ECO:0000313" key="3">
    <source>
        <dbReference type="Proteomes" id="UP000185678"/>
    </source>
</evidence>
<dbReference type="GO" id="GO:0005548">
    <property type="term" value="F:phospholipid transporter activity"/>
    <property type="evidence" value="ECO:0007669"/>
    <property type="project" value="TreeGrafter"/>
</dbReference>
<organism evidence="2 3">
    <name type="scientific">Insolitispirillum peregrinum</name>
    <dbReference type="NCBI Taxonomy" id="80876"/>
    <lineage>
        <taxon>Bacteria</taxon>
        <taxon>Pseudomonadati</taxon>
        <taxon>Pseudomonadota</taxon>
        <taxon>Alphaproteobacteria</taxon>
        <taxon>Rhodospirillales</taxon>
        <taxon>Novispirillaceae</taxon>
        <taxon>Insolitispirillum</taxon>
    </lineage>
</organism>
<evidence type="ECO:0000313" key="2">
    <source>
        <dbReference type="EMBL" id="SIS47408.1"/>
    </source>
</evidence>
<sequence>MSAQSSAHSAPLRWISRLGEATVHGVTELGFASVLLGQSLFWLLLGRQRRQPVRLSAMAAQAMEIGVLALPIVSVLALTIGAMLAIQGIYTLRMFGAESRVTLGVALSVTREFSPLITGILVAGRSGSALAARLGTMKISQEVDALTVMGINPVRYLVAPALVATVVMLPLLTLWADLVALLGAGLYASVELGISLSAFAQDTLAALHPNDLLHGLGKALLFAVLIVMVGVVNGAMVTGGAEGVGRMTTRSVVHGIAAIVITDMLFAFVLTR</sequence>
<dbReference type="EMBL" id="FTOA01000002">
    <property type="protein sequence ID" value="SIS47408.1"/>
    <property type="molecule type" value="Genomic_DNA"/>
</dbReference>
<dbReference type="Proteomes" id="UP000185678">
    <property type="component" value="Unassembled WGS sequence"/>
</dbReference>
<dbReference type="PANTHER" id="PTHR30188">
    <property type="entry name" value="ABC TRANSPORTER PERMEASE PROTEIN-RELATED"/>
    <property type="match status" value="1"/>
</dbReference>
<evidence type="ECO:0000256" key="1">
    <source>
        <dbReference type="SAM" id="Phobius"/>
    </source>
</evidence>
<feature type="transmembrane region" description="Helical" evidence="1">
    <location>
        <begin position="252"/>
        <end position="270"/>
    </location>
</feature>
<keyword evidence="1" id="KW-0812">Transmembrane</keyword>
<feature type="transmembrane region" description="Helical" evidence="1">
    <location>
        <begin position="178"/>
        <end position="200"/>
    </location>
</feature>